<dbReference type="Pfam" id="PF07811">
    <property type="entry name" value="TadE"/>
    <property type="match status" value="1"/>
</dbReference>
<comment type="caution">
    <text evidence="3">The sequence shown here is derived from an EMBL/GenBank/DDBJ whole genome shotgun (WGS) entry which is preliminary data.</text>
</comment>
<evidence type="ECO:0000256" key="1">
    <source>
        <dbReference type="SAM" id="Phobius"/>
    </source>
</evidence>
<feature type="domain" description="TadE-like" evidence="2">
    <location>
        <begin position="13"/>
        <end position="55"/>
    </location>
</feature>
<evidence type="ECO:0000313" key="3">
    <source>
        <dbReference type="EMBL" id="MPM67424.1"/>
    </source>
</evidence>
<name>A0A645C0C9_9ZZZZ</name>
<evidence type="ECO:0000259" key="2">
    <source>
        <dbReference type="Pfam" id="PF07811"/>
    </source>
</evidence>
<dbReference type="InterPro" id="IPR012495">
    <property type="entry name" value="TadE-like_dom"/>
</dbReference>
<keyword evidence="1" id="KW-1133">Transmembrane helix</keyword>
<feature type="transmembrane region" description="Helical" evidence="1">
    <location>
        <begin position="21"/>
        <end position="40"/>
    </location>
</feature>
<proteinExistence type="predicted"/>
<gene>
    <name evidence="3" type="ORF">SDC9_114346</name>
</gene>
<organism evidence="3">
    <name type="scientific">bioreactor metagenome</name>
    <dbReference type="NCBI Taxonomy" id="1076179"/>
    <lineage>
        <taxon>unclassified sequences</taxon>
        <taxon>metagenomes</taxon>
        <taxon>ecological metagenomes</taxon>
    </lineage>
</organism>
<keyword evidence="1" id="KW-0472">Membrane</keyword>
<dbReference type="EMBL" id="VSSQ01021682">
    <property type="protein sequence ID" value="MPM67424.1"/>
    <property type="molecule type" value="Genomic_DNA"/>
</dbReference>
<accession>A0A645C0C9</accession>
<protein>
    <recommendedName>
        <fullName evidence="2">TadE-like domain-containing protein</fullName>
    </recommendedName>
</protein>
<dbReference type="AlphaFoldDB" id="A0A645C0C9"/>
<sequence length="131" mass="13999">MLDIMNKFKRNNGQTLVEMAIVLPILVAIIFGMTDFARVLNGYLATTEASREGARVAALSGNDAAVVLAVSNAAPNLDPTKLTVTTLPAARTRGDAVTVTVTYNIDIITPLINTMLTNPLPITSKTIMRVE</sequence>
<reference evidence="3" key="1">
    <citation type="submission" date="2019-08" db="EMBL/GenBank/DDBJ databases">
        <authorList>
            <person name="Kucharzyk K."/>
            <person name="Murdoch R.W."/>
            <person name="Higgins S."/>
            <person name="Loffler F."/>
        </authorList>
    </citation>
    <scope>NUCLEOTIDE SEQUENCE</scope>
</reference>
<keyword evidence="1" id="KW-0812">Transmembrane</keyword>